<dbReference type="Proteomes" id="UP000271087">
    <property type="component" value="Unassembled WGS sequence"/>
</dbReference>
<dbReference type="AlphaFoldDB" id="A0A182EX29"/>
<keyword evidence="2" id="KW-1185">Reference proteome</keyword>
<dbReference type="STRING" id="42157.A0A182EX29"/>
<dbReference type="OrthoDB" id="272985at2759"/>
<proteinExistence type="predicted"/>
<gene>
    <name evidence="1" type="ORF">NOO_LOCUS12728</name>
</gene>
<evidence type="ECO:0000313" key="3">
    <source>
        <dbReference type="WBParaSite" id="nOo.2.0.1.t12728-RA"/>
    </source>
</evidence>
<evidence type="ECO:0000313" key="1">
    <source>
        <dbReference type="EMBL" id="VDM99866.1"/>
    </source>
</evidence>
<dbReference type="EMBL" id="UYRW01011749">
    <property type="protein sequence ID" value="VDM99866.1"/>
    <property type="molecule type" value="Genomic_DNA"/>
</dbReference>
<dbReference type="WBParaSite" id="nOo.2.0.1.t12728-RA">
    <property type="protein sequence ID" value="nOo.2.0.1.t12728-RA"/>
    <property type="gene ID" value="nOo.2.0.1.g12728"/>
</dbReference>
<accession>A0A182EX29</accession>
<reference evidence="1 2" key="2">
    <citation type="submission" date="2018-08" db="EMBL/GenBank/DDBJ databases">
        <authorList>
            <person name="Laetsch R D."/>
            <person name="Stevens L."/>
            <person name="Kumar S."/>
            <person name="Blaxter L. M."/>
        </authorList>
    </citation>
    <scope>NUCLEOTIDE SEQUENCE [LARGE SCALE GENOMIC DNA]</scope>
</reference>
<evidence type="ECO:0000313" key="2">
    <source>
        <dbReference type="Proteomes" id="UP000271087"/>
    </source>
</evidence>
<sequence length="95" mass="11083">MKRILLFPIYERSPAVIHLTVHVENGRRVYFTTANVRQIVLNPSIITLTVFFTLCQNEAFTKALLYSEVPTYYTWNTSRKSFERRKGGELIDGQI</sequence>
<reference evidence="3" key="1">
    <citation type="submission" date="2016-06" db="UniProtKB">
        <authorList>
            <consortium name="WormBaseParasite"/>
        </authorList>
    </citation>
    <scope>IDENTIFICATION</scope>
</reference>
<organism evidence="3">
    <name type="scientific">Onchocerca ochengi</name>
    <name type="common">Filarial nematode worm</name>
    <dbReference type="NCBI Taxonomy" id="42157"/>
    <lineage>
        <taxon>Eukaryota</taxon>
        <taxon>Metazoa</taxon>
        <taxon>Ecdysozoa</taxon>
        <taxon>Nematoda</taxon>
        <taxon>Chromadorea</taxon>
        <taxon>Rhabditida</taxon>
        <taxon>Spirurina</taxon>
        <taxon>Spiruromorpha</taxon>
        <taxon>Filarioidea</taxon>
        <taxon>Onchocercidae</taxon>
        <taxon>Onchocerca</taxon>
    </lineage>
</organism>
<name>A0A182EX29_ONCOC</name>
<protein>
    <submittedName>
        <fullName evidence="3">Ovule protein</fullName>
    </submittedName>
</protein>